<dbReference type="GO" id="GO:0003700">
    <property type="term" value="F:DNA-binding transcription factor activity"/>
    <property type="evidence" value="ECO:0007669"/>
    <property type="project" value="InterPro"/>
</dbReference>
<dbReference type="InterPro" id="IPR044800">
    <property type="entry name" value="LEC2-like"/>
</dbReference>
<dbReference type="AlphaFoldDB" id="A0A8T2SG66"/>
<keyword evidence="7" id="KW-1185">Reference proteome</keyword>
<sequence length="585" mass="66107">MCADELVYLRINSLIMMEYWNTFVSDSDSGLVPNTQPNSTLKEPCILSDFLSGGDITLQDLLDTDPLPNLDTAYDCTSLAMLPDGKRVKTETSLSPRGKMYKDWLKGLQKKLASDVASQKMTSKRTEDIDFRGSKFLNFMTRELEHQLELDAFTTDASEQNFWDSIQNMAKQCGVNLSDFNKFCDVSECRDVIQTLHRGIPQLVDKDVDASWSEKPLQSSMRYSNMPSCEVSQKSPGATPKQNPCIFTQNAPILENLDVPKYQRHIYFSSNNRQHMQGQNVYPLGSMHSTLSMIKTSPLHDNISTQSIANINPLKKGSTQCFSLHLSSYSSSQLQATLPEICRKRSQRKRAMSYNHLSANIGSPTRQLRWNTNAVETSDLQLLVEKELKPSDVGSLGRIILPKRQAEEKLPHLESKEGLTMLFQDIQTMQTWELKFRFWPNNKTRMYVLEYTGNFVKLHDLKEGDLLILYKNAITGTYVISGKKTISSTCEGINNQLNFPVQHGPSQNANSNFETIDLNPTKSIGDIASTIDVSLPLDEGNSKVEITDMMAYKSLDMDDSVELFKTFTEIGAEGRTIDEIFDFKT</sequence>
<dbReference type="Proteomes" id="UP000825935">
    <property type="component" value="Chromosome 20"/>
</dbReference>
<dbReference type="EMBL" id="CM035425">
    <property type="protein sequence ID" value="KAH7330769.1"/>
    <property type="molecule type" value="Genomic_DNA"/>
</dbReference>
<evidence type="ECO:0000259" key="5">
    <source>
        <dbReference type="PROSITE" id="PS50863"/>
    </source>
</evidence>
<dbReference type="PANTHER" id="PTHR31140">
    <property type="entry name" value="B3 DOMAIN-CONTAINING TRANSCRIPTION FACTOR ABI3"/>
    <property type="match status" value="1"/>
</dbReference>
<name>A0A8T2SG66_CERRI</name>
<dbReference type="Gene3D" id="2.40.330.10">
    <property type="entry name" value="DNA-binding pseudobarrel domain"/>
    <property type="match status" value="1"/>
</dbReference>
<evidence type="ECO:0000256" key="1">
    <source>
        <dbReference type="ARBA" id="ARBA00023015"/>
    </source>
</evidence>
<dbReference type="InterPro" id="IPR003340">
    <property type="entry name" value="B3_DNA-bd"/>
</dbReference>
<evidence type="ECO:0000256" key="2">
    <source>
        <dbReference type="ARBA" id="ARBA00023125"/>
    </source>
</evidence>
<keyword evidence="4" id="KW-0539">Nucleus</keyword>
<protein>
    <recommendedName>
        <fullName evidence="5">TF-B3 domain-containing protein</fullName>
    </recommendedName>
</protein>
<keyword evidence="2" id="KW-0238">DNA-binding</keyword>
<evidence type="ECO:0000256" key="4">
    <source>
        <dbReference type="ARBA" id="ARBA00023242"/>
    </source>
</evidence>
<dbReference type="PROSITE" id="PS50863">
    <property type="entry name" value="B3"/>
    <property type="match status" value="1"/>
</dbReference>
<dbReference type="Pfam" id="PF02362">
    <property type="entry name" value="B3"/>
    <property type="match status" value="1"/>
</dbReference>
<dbReference type="PANTHER" id="PTHR31140:SF81">
    <property type="entry name" value="B3 DOMAIN-CONTAINING TRANSCRIPTION FACTOR ABI3"/>
    <property type="match status" value="1"/>
</dbReference>
<accession>A0A8T2SG66</accession>
<dbReference type="GO" id="GO:0003677">
    <property type="term" value="F:DNA binding"/>
    <property type="evidence" value="ECO:0007669"/>
    <property type="project" value="UniProtKB-KW"/>
</dbReference>
<organism evidence="6 7">
    <name type="scientific">Ceratopteris richardii</name>
    <name type="common">Triangle waterfern</name>
    <dbReference type="NCBI Taxonomy" id="49495"/>
    <lineage>
        <taxon>Eukaryota</taxon>
        <taxon>Viridiplantae</taxon>
        <taxon>Streptophyta</taxon>
        <taxon>Embryophyta</taxon>
        <taxon>Tracheophyta</taxon>
        <taxon>Polypodiopsida</taxon>
        <taxon>Polypodiidae</taxon>
        <taxon>Polypodiales</taxon>
        <taxon>Pteridineae</taxon>
        <taxon>Pteridaceae</taxon>
        <taxon>Parkerioideae</taxon>
        <taxon>Ceratopteris</taxon>
    </lineage>
</organism>
<proteinExistence type="predicted"/>
<evidence type="ECO:0000256" key="3">
    <source>
        <dbReference type="ARBA" id="ARBA00023163"/>
    </source>
</evidence>
<dbReference type="SMART" id="SM01019">
    <property type="entry name" value="B3"/>
    <property type="match status" value="1"/>
</dbReference>
<keyword evidence="1" id="KW-0805">Transcription regulation</keyword>
<dbReference type="CDD" id="cd10017">
    <property type="entry name" value="B3_DNA"/>
    <property type="match status" value="1"/>
</dbReference>
<dbReference type="SUPFAM" id="SSF101936">
    <property type="entry name" value="DNA-binding pseudobarrel domain"/>
    <property type="match status" value="1"/>
</dbReference>
<dbReference type="InterPro" id="IPR015300">
    <property type="entry name" value="DNA-bd_pseudobarrel_sf"/>
</dbReference>
<keyword evidence="3" id="KW-0804">Transcription</keyword>
<gene>
    <name evidence="6" type="ORF">KP509_20G000700</name>
</gene>
<feature type="domain" description="TF-B3" evidence="5">
    <location>
        <begin position="384"/>
        <end position="486"/>
    </location>
</feature>
<evidence type="ECO:0000313" key="7">
    <source>
        <dbReference type="Proteomes" id="UP000825935"/>
    </source>
</evidence>
<reference evidence="6" key="1">
    <citation type="submission" date="2021-08" db="EMBL/GenBank/DDBJ databases">
        <title>WGS assembly of Ceratopteris richardii.</title>
        <authorList>
            <person name="Marchant D.B."/>
            <person name="Chen G."/>
            <person name="Jenkins J."/>
            <person name="Shu S."/>
            <person name="Leebens-Mack J."/>
            <person name="Grimwood J."/>
            <person name="Schmutz J."/>
            <person name="Soltis P."/>
            <person name="Soltis D."/>
            <person name="Chen Z.-H."/>
        </authorList>
    </citation>
    <scope>NUCLEOTIDE SEQUENCE</scope>
    <source>
        <strain evidence="6">Whitten #5841</strain>
        <tissue evidence="6">Leaf</tissue>
    </source>
</reference>
<dbReference type="OrthoDB" id="757982at2759"/>
<evidence type="ECO:0000313" key="6">
    <source>
        <dbReference type="EMBL" id="KAH7330768.1"/>
    </source>
</evidence>
<dbReference type="EMBL" id="CM035425">
    <property type="protein sequence ID" value="KAH7330768.1"/>
    <property type="molecule type" value="Genomic_DNA"/>
</dbReference>
<comment type="caution">
    <text evidence="6">The sequence shown here is derived from an EMBL/GenBank/DDBJ whole genome shotgun (WGS) entry which is preliminary data.</text>
</comment>